<evidence type="ECO:0000313" key="2">
    <source>
        <dbReference type="EMBL" id="CAE0148098.1"/>
    </source>
</evidence>
<sequence>MPKAWRETELEAEGLTLKGEGTELNSSGGLRNAALFQYTGFVTDGNAMKQLPIDRANAAVVQADTSLSDTSQGGNGGSDLQIADSEALASTIHLRAIHSSIMRDRQRLGQAPPPPLNLVTQFEDLLSRRLLERQPELLDSAPVVQADMTPGHGMTPRTPGSSHPGDGSSQGASAGSAANPGEVAPAEQVDSVDSVESVGFHRNYIETTCLSLASQSSASWAAVCILLDPDGVVQLKTIGASAILTQGELSEKPSTPRPVQTALTRAELSRGQVLPNNGVSFLDLAERVRTKCNNALLIGFRRDSGVELNPPDKGVGLTWCSNDQLIVLQPQS</sequence>
<organism evidence="2">
    <name type="scientific">Haptolina ericina</name>
    <dbReference type="NCBI Taxonomy" id="156174"/>
    <lineage>
        <taxon>Eukaryota</taxon>
        <taxon>Haptista</taxon>
        <taxon>Haptophyta</taxon>
        <taxon>Prymnesiophyceae</taxon>
        <taxon>Prymnesiales</taxon>
        <taxon>Prymnesiaceae</taxon>
        <taxon>Haptolina</taxon>
    </lineage>
</organism>
<gene>
    <name evidence="2" type="ORF">HERI1096_LOCUS37193</name>
</gene>
<dbReference type="EMBL" id="HBHX01067281">
    <property type="protein sequence ID" value="CAE0148098.1"/>
    <property type="molecule type" value="Transcribed_RNA"/>
</dbReference>
<feature type="region of interest" description="Disordered" evidence="1">
    <location>
        <begin position="137"/>
        <end position="190"/>
    </location>
</feature>
<evidence type="ECO:0000256" key="1">
    <source>
        <dbReference type="SAM" id="MobiDB-lite"/>
    </source>
</evidence>
<proteinExistence type="predicted"/>
<feature type="compositionally biased region" description="Low complexity" evidence="1">
    <location>
        <begin position="165"/>
        <end position="178"/>
    </location>
</feature>
<protein>
    <submittedName>
        <fullName evidence="2">Uncharacterized protein</fullName>
    </submittedName>
</protein>
<dbReference type="AlphaFoldDB" id="A0A7S3BZW2"/>
<reference evidence="2" key="1">
    <citation type="submission" date="2021-01" db="EMBL/GenBank/DDBJ databases">
        <authorList>
            <person name="Corre E."/>
            <person name="Pelletier E."/>
            <person name="Niang G."/>
            <person name="Scheremetjew M."/>
            <person name="Finn R."/>
            <person name="Kale V."/>
            <person name="Holt S."/>
            <person name="Cochrane G."/>
            <person name="Meng A."/>
            <person name="Brown T."/>
            <person name="Cohen L."/>
        </authorList>
    </citation>
    <scope>NUCLEOTIDE SEQUENCE</scope>
    <source>
        <strain evidence="2">CCMP281</strain>
    </source>
</reference>
<accession>A0A7S3BZW2</accession>
<name>A0A7S3BZW2_9EUKA</name>